<protein>
    <submittedName>
        <fullName evidence="3">Serine hydrolase protein</fullName>
    </submittedName>
</protein>
<dbReference type="OrthoDB" id="6431331at2759"/>
<comment type="caution">
    <text evidence="3">The sequence shown here is derived from an EMBL/GenBank/DDBJ whole genome shotgun (WGS) entry which is preliminary data.</text>
</comment>
<keyword evidence="2 3" id="KW-0378">Hydrolase</keyword>
<dbReference type="Proteomes" id="UP000007151">
    <property type="component" value="Unassembled WGS sequence"/>
</dbReference>
<dbReference type="InterPro" id="IPR050266">
    <property type="entry name" value="AB_hydrolase_sf"/>
</dbReference>
<dbReference type="InterPro" id="IPR000073">
    <property type="entry name" value="AB_hydrolase_1"/>
</dbReference>
<evidence type="ECO:0000256" key="2">
    <source>
        <dbReference type="ARBA" id="ARBA00022801"/>
    </source>
</evidence>
<name>A0A212FBS9_DANPL</name>
<dbReference type="AlphaFoldDB" id="A0A212FBS9"/>
<dbReference type="SUPFAM" id="SSF53474">
    <property type="entry name" value="alpha/beta-Hydrolases"/>
    <property type="match status" value="1"/>
</dbReference>
<dbReference type="GO" id="GO:0016787">
    <property type="term" value="F:hydrolase activity"/>
    <property type="evidence" value="ECO:0007669"/>
    <property type="project" value="UniProtKB-KW"/>
</dbReference>
<dbReference type="PANTHER" id="PTHR43798:SF14">
    <property type="entry name" value="SERINE HYDROLASE-LIKE PROTEIN DDB_G0286239"/>
    <property type="match status" value="1"/>
</dbReference>
<dbReference type="GO" id="GO:0016020">
    <property type="term" value="C:membrane"/>
    <property type="evidence" value="ECO:0007669"/>
    <property type="project" value="TreeGrafter"/>
</dbReference>
<proteinExistence type="inferred from homology"/>
<comment type="similarity">
    <text evidence="1">Belongs to the AB hydrolase superfamily.</text>
</comment>
<dbReference type="Pfam" id="PF00561">
    <property type="entry name" value="Abhydrolase_1"/>
    <property type="match status" value="1"/>
</dbReference>
<gene>
    <name evidence="3" type="ORF">KGM_211503</name>
</gene>
<reference evidence="3 4" key="1">
    <citation type="journal article" date="2011" name="Cell">
        <title>The monarch butterfly genome yields insights into long-distance migration.</title>
        <authorList>
            <person name="Zhan S."/>
            <person name="Merlin C."/>
            <person name="Boore J.L."/>
            <person name="Reppert S.M."/>
        </authorList>
    </citation>
    <scope>NUCLEOTIDE SEQUENCE [LARGE SCALE GENOMIC DNA]</scope>
    <source>
        <strain evidence="3">F-2</strain>
    </source>
</reference>
<dbReference type="KEGG" id="dpl:KGM_211503"/>
<evidence type="ECO:0000313" key="3">
    <source>
        <dbReference type="EMBL" id="OWR51199.1"/>
    </source>
</evidence>
<sequence>MNVINEWFIDVPWGKVALISWGDTRGKPVLLVHGRQDSVATFIPLLERLPKDYHYVGFDMPGHGRSDSLPFGVLLTRLFPVCVIEVVLKHLGWKEFYYIGHSMGTEQGLFYNAVFPGQIKKFVLLDPTPALQRLIIEDFSEFYELYDKYYSSYDSLKEDKLYSKESAVEAVMKARGMTREQADMILSRNLIKVGDNLYKLSWDRRTKLMASTYFPKEYYKKLFCKNSPPTLYITSKEYLNYGPKRRIIIEEYLSECQKRDKLTHLRVDGNHDVHFINPERLSGHIISFLTSDVKSKL</sequence>
<dbReference type="EMBL" id="AGBW02009275">
    <property type="protein sequence ID" value="OWR51199.1"/>
    <property type="molecule type" value="Genomic_DNA"/>
</dbReference>
<accession>A0A212FBS9</accession>
<keyword evidence="4" id="KW-1185">Reference proteome</keyword>
<organism evidence="3 4">
    <name type="scientific">Danaus plexippus plexippus</name>
    <dbReference type="NCBI Taxonomy" id="278856"/>
    <lineage>
        <taxon>Eukaryota</taxon>
        <taxon>Metazoa</taxon>
        <taxon>Ecdysozoa</taxon>
        <taxon>Arthropoda</taxon>
        <taxon>Hexapoda</taxon>
        <taxon>Insecta</taxon>
        <taxon>Pterygota</taxon>
        <taxon>Neoptera</taxon>
        <taxon>Endopterygota</taxon>
        <taxon>Lepidoptera</taxon>
        <taxon>Glossata</taxon>
        <taxon>Ditrysia</taxon>
        <taxon>Papilionoidea</taxon>
        <taxon>Nymphalidae</taxon>
        <taxon>Danainae</taxon>
        <taxon>Danaini</taxon>
        <taxon>Danaina</taxon>
        <taxon>Danaus</taxon>
        <taxon>Danaus</taxon>
    </lineage>
</organism>
<evidence type="ECO:0000313" key="4">
    <source>
        <dbReference type="Proteomes" id="UP000007151"/>
    </source>
</evidence>
<dbReference type="InterPro" id="IPR029058">
    <property type="entry name" value="AB_hydrolase_fold"/>
</dbReference>
<dbReference type="Gene3D" id="3.40.50.1820">
    <property type="entry name" value="alpha/beta hydrolase"/>
    <property type="match status" value="1"/>
</dbReference>
<dbReference type="eggNOG" id="KOG1454">
    <property type="taxonomic scope" value="Eukaryota"/>
</dbReference>
<evidence type="ECO:0000256" key="1">
    <source>
        <dbReference type="ARBA" id="ARBA00008645"/>
    </source>
</evidence>
<dbReference type="PANTHER" id="PTHR43798">
    <property type="entry name" value="MONOACYLGLYCEROL LIPASE"/>
    <property type="match status" value="1"/>
</dbReference>